<evidence type="ECO:0000313" key="2">
    <source>
        <dbReference type="Proteomes" id="UP000548326"/>
    </source>
</evidence>
<comment type="caution">
    <text evidence="1">The sequence shown here is derived from an EMBL/GenBank/DDBJ whole genome shotgun (WGS) entry which is preliminary data.</text>
</comment>
<dbReference type="AlphaFoldDB" id="A0A841JBY6"/>
<sequence>MKAFIIDKISEDTATCFLIKAKLADYINAIPEDYRSYEVQREIVKNTYLDNLIQTILDGRHIPQMVLVSDQSVEGQSGEQIKAESFKILDGLQRTYRLKAIFDTVGVVKDELAVSDEILGLRKIQLSRIYKERLESINSSSALLYRILEHYKGQPGQDPRNLDELFNRWQWFELWTGLSPRDEINKMLTLNAGHKPVKTQHQLELLFNNMVAIFKAAKNKDFELIRERDVSSISYSKNRALGQFHFSHLITSILSFHEATPLTNNVQLIQKAQANDFDDTIFDSLINYDFLYIFIECVLAIDVAINNNYGTTGIRWIGRETSMVGMFAACGKFAQSNGLTPTDALYKLKDTIEQKPVALRLDAFEEERNKLDLAKVNIGSVNKRAVFRAVYDLLSNIVSVIEWSEYFNPEK</sequence>
<dbReference type="Proteomes" id="UP000548326">
    <property type="component" value="Unassembled WGS sequence"/>
</dbReference>
<proteinExistence type="predicted"/>
<reference evidence="1 2" key="1">
    <citation type="submission" date="2020-08" db="EMBL/GenBank/DDBJ databases">
        <title>Genomic Encyclopedia of Type Strains, Phase IV (KMG-V): Genome sequencing to study the core and pangenomes of soil and plant-associated prokaryotes.</title>
        <authorList>
            <person name="Whitman W."/>
        </authorList>
    </citation>
    <scope>NUCLEOTIDE SEQUENCE [LARGE SCALE GENOMIC DNA]</scope>
    <source>
        <strain evidence="1 2">MP601</strain>
    </source>
</reference>
<protein>
    <recommendedName>
        <fullName evidence="3">DUF262 domain-containing protein</fullName>
    </recommendedName>
</protein>
<accession>A0A841JBY6</accession>
<gene>
    <name evidence="1" type="ORF">HDF22_002754</name>
</gene>
<organism evidence="1 2">
    <name type="scientific">Mucilaginibacter lappiensis</name>
    <dbReference type="NCBI Taxonomy" id="354630"/>
    <lineage>
        <taxon>Bacteria</taxon>
        <taxon>Pseudomonadati</taxon>
        <taxon>Bacteroidota</taxon>
        <taxon>Sphingobacteriia</taxon>
        <taxon>Sphingobacteriales</taxon>
        <taxon>Sphingobacteriaceae</taxon>
        <taxon>Mucilaginibacter</taxon>
    </lineage>
</organism>
<evidence type="ECO:0008006" key="3">
    <source>
        <dbReference type="Google" id="ProtNLM"/>
    </source>
</evidence>
<dbReference type="RefSeq" id="WP_183588035.1">
    <property type="nucleotide sequence ID" value="NZ_JACHCA010000006.1"/>
</dbReference>
<dbReference type="EMBL" id="JACHCA010000006">
    <property type="protein sequence ID" value="MBB6128633.1"/>
    <property type="molecule type" value="Genomic_DNA"/>
</dbReference>
<evidence type="ECO:0000313" key="1">
    <source>
        <dbReference type="EMBL" id="MBB6128633.1"/>
    </source>
</evidence>
<name>A0A841JBY6_9SPHI</name>